<evidence type="ECO:0000259" key="2">
    <source>
        <dbReference type="Pfam" id="PF06808"/>
    </source>
</evidence>
<dbReference type="EMBL" id="JABAHY010000004">
    <property type="protein sequence ID" value="NLS09573.1"/>
    <property type="molecule type" value="Genomic_DNA"/>
</dbReference>
<feature type="transmembrane region" description="Helical" evidence="1">
    <location>
        <begin position="615"/>
        <end position="639"/>
    </location>
</feature>
<dbReference type="AlphaFoldDB" id="A0A7X8TIW4"/>
<name>A0A7X8TIW4_9MICC</name>
<keyword evidence="1" id="KW-0472">Membrane</keyword>
<reference evidence="3 4" key="1">
    <citation type="submission" date="2020-04" db="EMBL/GenBank/DDBJ databases">
        <title>Nesterenkonia sp. nov., isolated from marine sediment.</title>
        <authorList>
            <person name="Zhang G."/>
        </authorList>
    </citation>
    <scope>NUCLEOTIDE SEQUENCE [LARGE SCALE GENOMIC DNA]</scope>
    <source>
        <strain evidence="3 4">MY13</strain>
    </source>
</reference>
<proteinExistence type="predicted"/>
<sequence length="655" mass="70270">MIPESDEERRAREKEAAEAASKFDAESRVRETHWKPLAILISVVAIFTAVYHMYTAYFGAPPTLIHRSLHVSLILFLVFMLYPPVRKAKSNLWRIPDGILALLALVPAYYVWANYEQLVIQAGRFTDNDVIVATLLVVLVLEAARRVTGWALPILALLFVVFGLYGRDMPGLLRHRGFDWETQAYQFLATTEGIFGTAIGVSATYIFLFILFGAFLAKSGMSQMFNDLALAIAGQSRGGPAKVATLASGFMGSINGSAIANVVSTGAFTIPLMKKIGYTRNFSGAVESSASVGGQILPPIMGAAAFIMAETIGVPYTTIALAAIVPALLYYISLIAQIHLRATRMGLKGISKDNLPDVMDVLKERGHMMIPLLFLLYMLFFSGRTILYSAFLTILVTIAVAMLRKSSRMSLREILEALENGTRSALGVAVACATVGIIVGVVSLSGFGVTLASAIVTVSQGNLFWTLFLTMIACLVLGMGLPSIPAYIVTATMAAPALTELGVEPLVAHLFVFYFGLFANITPPVALAAFAASGISGGKPMATGGAAFKLASAGFVIPYIFVYSPDLLLRDVGFLDGVLVVGSAVVAILLLSTALEGHFMEPMAWYLRPVIAVGAIMMLSPELLFDLIGLAMVALVLAVQMIKAKQNNNLRIKAI</sequence>
<dbReference type="InterPro" id="IPR010656">
    <property type="entry name" value="DctM"/>
</dbReference>
<gene>
    <name evidence="3" type="ORF">HGQ17_06050</name>
</gene>
<feature type="transmembrane region" description="Helical" evidence="1">
    <location>
        <begin position="296"/>
        <end position="313"/>
    </location>
</feature>
<feature type="transmembrane region" description="Helical" evidence="1">
    <location>
        <begin position="510"/>
        <end position="535"/>
    </location>
</feature>
<keyword evidence="1" id="KW-0812">Transmembrane</keyword>
<evidence type="ECO:0000313" key="4">
    <source>
        <dbReference type="Proteomes" id="UP000523139"/>
    </source>
</evidence>
<feature type="transmembrane region" description="Helical" evidence="1">
    <location>
        <begin position="541"/>
        <end position="562"/>
    </location>
</feature>
<organism evidence="3 4">
    <name type="scientific">Nesterenkonia sedimenti</name>
    <dbReference type="NCBI Taxonomy" id="1463632"/>
    <lineage>
        <taxon>Bacteria</taxon>
        <taxon>Bacillati</taxon>
        <taxon>Actinomycetota</taxon>
        <taxon>Actinomycetes</taxon>
        <taxon>Micrococcales</taxon>
        <taxon>Micrococcaceae</taxon>
        <taxon>Nesterenkonia</taxon>
    </lineage>
</organism>
<dbReference type="PANTHER" id="PTHR43849">
    <property type="entry name" value="BLL3936 PROTEIN"/>
    <property type="match status" value="1"/>
</dbReference>
<dbReference type="Pfam" id="PF06808">
    <property type="entry name" value="DctM"/>
    <property type="match status" value="1"/>
</dbReference>
<feature type="transmembrane region" description="Helical" evidence="1">
    <location>
        <begin position="194"/>
        <end position="217"/>
    </location>
</feature>
<feature type="domain" description="TRAP C4-dicarboxylate transport system permease DctM subunit" evidence="2">
    <location>
        <begin position="135"/>
        <end position="569"/>
    </location>
</feature>
<feature type="transmembrane region" description="Helical" evidence="1">
    <location>
        <begin position="319"/>
        <end position="340"/>
    </location>
</feature>
<accession>A0A7X8TIW4</accession>
<feature type="transmembrane region" description="Helical" evidence="1">
    <location>
        <begin position="574"/>
        <end position="595"/>
    </location>
</feature>
<feature type="transmembrane region" description="Helical" evidence="1">
    <location>
        <begin position="424"/>
        <end position="457"/>
    </location>
</feature>
<comment type="caution">
    <text evidence="3">The sequence shown here is derived from an EMBL/GenBank/DDBJ whole genome shotgun (WGS) entry which is preliminary data.</text>
</comment>
<dbReference type="PANTHER" id="PTHR43849:SF2">
    <property type="entry name" value="BLL3936 PROTEIN"/>
    <property type="match status" value="1"/>
</dbReference>
<feature type="transmembrane region" description="Helical" evidence="1">
    <location>
        <begin position="386"/>
        <end position="403"/>
    </location>
</feature>
<protein>
    <submittedName>
        <fullName evidence="3">TRAP transporter permease</fullName>
    </submittedName>
</protein>
<keyword evidence="4" id="KW-1185">Reference proteome</keyword>
<dbReference type="NCBIfam" id="TIGR02123">
    <property type="entry name" value="TRAP_fused"/>
    <property type="match status" value="1"/>
</dbReference>
<evidence type="ECO:0000313" key="3">
    <source>
        <dbReference type="EMBL" id="NLS09573.1"/>
    </source>
</evidence>
<dbReference type="Proteomes" id="UP000523139">
    <property type="component" value="Unassembled WGS sequence"/>
</dbReference>
<feature type="transmembrane region" description="Helical" evidence="1">
    <location>
        <begin position="463"/>
        <end position="489"/>
    </location>
</feature>
<dbReference type="InterPro" id="IPR011853">
    <property type="entry name" value="TRAP_DctM-Dct_fused"/>
</dbReference>
<keyword evidence="1" id="KW-1133">Transmembrane helix</keyword>
<feature type="transmembrane region" description="Helical" evidence="1">
    <location>
        <begin position="37"/>
        <end position="58"/>
    </location>
</feature>
<feature type="transmembrane region" description="Helical" evidence="1">
    <location>
        <begin position="64"/>
        <end position="83"/>
    </location>
</feature>
<evidence type="ECO:0000256" key="1">
    <source>
        <dbReference type="SAM" id="Phobius"/>
    </source>
</evidence>
<feature type="transmembrane region" description="Helical" evidence="1">
    <location>
        <begin position="95"/>
        <end position="112"/>
    </location>
</feature>
<feature type="transmembrane region" description="Helical" evidence="1">
    <location>
        <begin position="147"/>
        <end position="166"/>
    </location>
</feature>
<feature type="transmembrane region" description="Helical" evidence="1">
    <location>
        <begin position="361"/>
        <end position="380"/>
    </location>
</feature>